<protein>
    <submittedName>
        <fullName evidence="1">Uncharacterized protein</fullName>
    </submittedName>
</protein>
<reference evidence="1 2" key="1">
    <citation type="journal article" date="2021" name="Elife">
        <title>Chloroplast acquisition without the gene transfer in kleptoplastic sea slugs, Plakobranchus ocellatus.</title>
        <authorList>
            <person name="Maeda T."/>
            <person name="Takahashi S."/>
            <person name="Yoshida T."/>
            <person name="Shimamura S."/>
            <person name="Takaki Y."/>
            <person name="Nagai Y."/>
            <person name="Toyoda A."/>
            <person name="Suzuki Y."/>
            <person name="Arimoto A."/>
            <person name="Ishii H."/>
            <person name="Satoh N."/>
            <person name="Nishiyama T."/>
            <person name="Hasebe M."/>
            <person name="Maruyama T."/>
            <person name="Minagawa J."/>
            <person name="Obokata J."/>
            <person name="Shigenobu S."/>
        </authorList>
    </citation>
    <scope>NUCLEOTIDE SEQUENCE [LARGE SCALE GENOMIC DNA]</scope>
</reference>
<organism evidence="1 2">
    <name type="scientific">Plakobranchus ocellatus</name>
    <dbReference type="NCBI Taxonomy" id="259542"/>
    <lineage>
        <taxon>Eukaryota</taxon>
        <taxon>Metazoa</taxon>
        <taxon>Spiralia</taxon>
        <taxon>Lophotrochozoa</taxon>
        <taxon>Mollusca</taxon>
        <taxon>Gastropoda</taxon>
        <taxon>Heterobranchia</taxon>
        <taxon>Euthyneura</taxon>
        <taxon>Panpulmonata</taxon>
        <taxon>Sacoglossa</taxon>
        <taxon>Placobranchoidea</taxon>
        <taxon>Plakobranchidae</taxon>
        <taxon>Plakobranchus</taxon>
    </lineage>
</organism>
<evidence type="ECO:0000313" key="1">
    <source>
        <dbReference type="EMBL" id="GFO11707.1"/>
    </source>
</evidence>
<dbReference type="Proteomes" id="UP000735302">
    <property type="component" value="Unassembled WGS sequence"/>
</dbReference>
<keyword evidence="2" id="KW-1185">Reference proteome</keyword>
<accession>A0AAV4AWQ7</accession>
<dbReference type="AlphaFoldDB" id="A0AAV4AWQ7"/>
<dbReference type="EMBL" id="BLXT01004326">
    <property type="protein sequence ID" value="GFO11707.1"/>
    <property type="molecule type" value="Genomic_DNA"/>
</dbReference>
<comment type="caution">
    <text evidence="1">The sequence shown here is derived from an EMBL/GenBank/DDBJ whole genome shotgun (WGS) entry which is preliminary data.</text>
</comment>
<proteinExistence type="predicted"/>
<sequence length="84" mass="8540">MISSNVPLPTAARNAPTWTAAAGAEDSAASPVGACAMLGLITGSAATFENGDVAQDVCREGSGMSLARADIWLALLLYFLTLPK</sequence>
<evidence type="ECO:0000313" key="2">
    <source>
        <dbReference type="Proteomes" id="UP000735302"/>
    </source>
</evidence>
<gene>
    <name evidence="1" type="ORF">PoB_003821200</name>
</gene>
<name>A0AAV4AWQ7_9GAST</name>